<keyword evidence="3" id="KW-1185">Reference proteome</keyword>
<accession>S9VP85</accession>
<keyword evidence="1" id="KW-0812">Transmembrane</keyword>
<name>S9VP85_SCHCR</name>
<feature type="transmembrane region" description="Helical" evidence="1">
    <location>
        <begin position="35"/>
        <end position="56"/>
    </location>
</feature>
<dbReference type="OMA" id="PQIVYDY"/>
<protein>
    <submittedName>
        <fullName evidence="2">Uncharacterized protein</fullName>
    </submittedName>
</protein>
<dbReference type="EMBL" id="KE546994">
    <property type="protein sequence ID" value="EPY49798.1"/>
    <property type="molecule type" value="Genomic_DNA"/>
</dbReference>
<dbReference type="GeneID" id="25039476"/>
<proteinExistence type="predicted"/>
<keyword evidence="1" id="KW-1133">Transmembrane helix</keyword>
<dbReference type="RefSeq" id="XP_013025463.1">
    <property type="nucleotide sequence ID" value="XM_013170009.1"/>
</dbReference>
<organism evidence="2 3">
    <name type="scientific">Schizosaccharomyces cryophilus (strain OY26 / ATCC MYA-4695 / CBS 11777 / NBRC 106824 / NRRL Y48691)</name>
    <name type="common">Fission yeast</name>
    <dbReference type="NCBI Taxonomy" id="653667"/>
    <lineage>
        <taxon>Eukaryota</taxon>
        <taxon>Fungi</taxon>
        <taxon>Dikarya</taxon>
        <taxon>Ascomycota</taxon>
        <taxon>Taphrinomycotina</taxon>
        <taxon>Schizosaccharomycetes</taxon>
        <taxon>Schizosaccharomycetales</taxon>
        <taxon>Schizosaccharomycetaceae</taxon>
        <taxon>Schizosaccharomyces</taxon>
    </lineage>
</organism>
<reference evidence="2 3" key="1">
    <citation type="journal article" date="2011" name="Science">
        <title>Comparative functional genomics of the fission yeasts.</title>
        <authorList>
            <person name="Rhind N."/>
            <person name="Chen Z."/>
            <person name="Yassour M."/>
            <person name="Thompson D.A."/>
            <person name="Haas B.J."/>
            <person name="Habib N."/>
            <person name="Wapinski I."/>
            <person name="Roy S."/>
            <person name="Lin M.F."/>
            <person name="Heiman D.I."/>
            <person name="Young S.K."/>
            <person name="Furuya K."/>
            <person name="Guo Y."/>
            <person name="Pidoux A."/>
            <person name="Chen H.M."/>
            <person name="Robbertse B."/>
            <person name="Goldberg J.M."/>
            <person name="Aoki K."/>
            <person name="Bayne E.H."/>
            <person name="Berlin A.M."/>
            <person name="Desjardins C.A."/>
            <person name="Dobbs E."/>
            <person name="Dukaj L."/>
            <person name="Fan L."/>
            <person name="FitzGerald M.G."/>
            <person name="French C."/>
            <person name="Gujja S."/>
            <person name="Hansen K."/>
            <person name="Keifenheim D."/>
            <person name="Levin J.Z."/>
            <person name="Mosher R.A."/>
            <person name="Mueller C.A."/>
            <person name="Pfiffner J."/>
            <person name="Priest M."/>
            <person name="Russ C."/>
            <person name="Smialowska A."/>
            <person name="Swoboda P."/>
            <person name="Sykes S.M."/>
            <person name="Vaughn M."/>
            <person name="Vengrova S."/>
            <person name="Yoder R."/>
            <person name="Zeng Q."/>
            <person name="Allshire R."/>
            <person name="Baulcombe D."/>
            <person name="Birren B.W."/>
            <person name="Brown W."/>
            <person name="Ekwall K."/>
            <person name="Kellis M."/>
            <person name="Leatherwood J."/>
            <person name="Levin H."/>
            <person name="Margalit H."/>
            <person name="Martienssen R."/>
            <person name="Nieduszynski C.A."/>
            <person name="Spatafora J.W."/>
            <person name="Friedman N."/>
            <person name="Dalgaard J.Z."/>
            <person name="Baumann P."/>
            <person name="Niki H."/>
            <person name="Regev A."/>
            <person name="Nusbaum C."/>
        </authorList>
    </citation>
    <scope>NUCLEOTIDE SEQUENCE [LARGE SCALE GENOMIC DNA]</scope>
    <source>
        <strain evidence="3">OY26 / ATCC MYA-4695 / CBS 11777 / NBRC 106824 / NRRL Y48691</strain>
    </source>
</reference>
<dbReference type="HOGENOM" id="CLU_157439_0_0_1"/>
<keyword evidence="1" id="KW-0472">Membrane</keyword>
<gene>
    <name evidence="2" type="ORF">SPOG_05766</name>
</gene>
<dbReference type="OrthoDB" id="10493616at2759"/>
<evidence type="ECO:0000313" key="2">
    <source>
        <dbReference type="EMBL" id="EPY49798.1"/>
    </source>
</evidence>
<feature type="transmembrane region" description="Helical" evidence="1">
    <location>
        <begin position="62"/>
        <end position="84"/>
    </location>
</feature>
<evidence type="ECO:0000256" key="1">
    <source>
        <dbReference type="SAM" id="Phobius"/>
    </source>
</evidence>
<dbReference type="AlphaFoldDB" id="S9VP85"/>
<evidence type="ECO:0000313" key="3">
    <source>
        <dbReference type="Proteomes" id="UP000015464"/>
    </source>
</evidence>
<sequence>MFQPQIVYDYRRPEDDSGDTYEKVSQEIVNYHSKVFMHICCLAFICFVNVVLSLTLKYHKKFGPVALFHFISYVIWFISFISMFNQNRSSRLPRKEKERQDRERQL</sequence>
<dbReference type="Proteomes" id="UP000015464">
    <property type="component" value="Unassembled WGS sequence"/>
</dbReference>